<protein>
    <recommendedName>
        <fullName evidence="7">ABC3 transporter permease C-terminal domain-containing protein</fullName>
    </recommendedName>
</protein>
<feature type="transmembrane region" description="Helical" evidence="6">
    <location>
        <begin position="370"/>
        <end position="390"/>
    </location>
</feature>
<dbReference type="GO" id="GO:0005886">
    <property type="term" value="C:plasma membrane"/>
    <property type="evidence" value="ECO:0007669"/>
    <property type="project" value="UniProtKB-SubCell"/>
</dbReference>
<name>A0A382B046_9ZZZZ</name>
<reference evidence="8" key="1">
    <citation type="submission" date="2018-05" db="EMBL/GenBank/DDBJ databases">
        <authorList>
            <person name="Lanie J.A."/>
            <person name="Ng W.-L."/>
            <person name="Kazmierczak K.M."/>
            <person name="Andrzejewski T.M."/>
            <person name="Davidsen T.M."/>
            <person name="Wayne K.J."/>
            <person name="Tettelin H."/>
            <person name="Glass J.I."/>
            <person name="Rusch D."/>
            <person name="Podicherti R."/>
            <person name="Tsui H.-C.T."/>
            <person name="Winkler M.E."/>
        </authorList>
    </citation>
    <scope>NUCLEOTIDE SEQUENCE</scope>
</reference>
<feature type="transmembrane region" description="Helical" evidence="6">
    <location>
        <begin position="329"/>
        <end position="349"/>
    </location>
</feature>
<dbReference type="PANTHER" id="PTHR30287:SF1">
    <property type="entry name" value="INNER MEMBRANE PROTEIN"/>
    <property type="match status" value="1"/>
</dbReference>
<sequence length="628" mass="69504">MLLFLAVILAVTSITTVTFFGDRLKISIQQQAAVVLGADAVLRSSSPISSEYLQQAQHEGLTTAESISFLSMVIVNGDNLLASIKATSPEYPLRGTLKLRSFDGQIINQHQGTPRQGYVWVEQKLMDQLNIPKGGSIVIGDREFIIESVLDDFPDRNIGFLNFSPTVLVNIADLESMGVILPGSRVLYRQMFAGNKERLDRFLAGLENLPPEIRIQQIENIGQQLGRTLDRSSRFLSLAGLATIIVAAIAAMISSRRFALRNLLSCSLMKTFGASQGFILAALISQLLLMTLLATAIGVALGFSIQNILAGLLEGVFESSLPDPSWQPIWVALLTSTCLIVGTVTPYLQQLKTTQPIRILRNDFSYEHKSALLINGLAMASLMVFLFILLADFTLVMIIILSLFILGMVLTAMGWLLVKFTALMNQQVGVGWRLGLKNISKRSSESILHIVVFGLSLMVLMVLSETRSDLIDTWKASLPEKTPNHFFFNIQASERSDMAKFFNKEIGQDMRFTPLIRGRLLEVNQLEGERQSSQPERFIEREANITWYRELPDNNRVVEGEWWGELGDTIPAASLDQNVATSIGVAVGDEVIFTAGGSNFKATVTNLRAVEWESFEPNFFFVVSPMIG</sequence>
<proteinExistence type="predicted"/>
<dbReference type="EMBL" id="UINC01027588">
    <property type="protein sequence ID" value="SVB07088.1"/>
    <property type="molecule type" value="Genomic_DNA"/>
</dbReference>
<evidence type="ECO:0000259" key="7">
    <source>
        <dbReference type="Pfam" id="PF02687"/>
    </source>
</evidence>
<dbReference type="InterPro" id="IPR003838">
    <property type="entry name" value="ABC3_permease_C"/>
</dbReference>
<accession>A0A382B046</accession>
<feature type="non-terminal residue" evidence="8">
    <location>
        <position position="628"/>
    </location>
</feature>
<dbReference type="AlphaFoldDB" id="A0A382B046"/>
<organism evidence="8">
    <name type="scientific">marine metagenome</name>
    <dbReference type="NCBI Taxonomy" id="408172"/>
    <lineage>
        <taxon>unclassified sequences</taxon>
        <taxon>metagenomes</taxon>
        <taxon>ecological metagenomes</taxon>
    </lineage>
</organism>
<feature type="transmembrane region" description="Helical" evidence="6">
    <location>
        <begin position="278"/>
        <end position="309"/>
    </location>
</feature>
<keyword evidence="2" id="KW-1003">Cell membrane</keyword>
<evidence type="ECO:0000256" key="5">
    <source>
        <dbReference type="ARBA" id="ARBA00023136"/>
    </source>
</evidence>
<keyword evidence="3 6" id="KW-0812">Transmembrane</keyword>
<feature type="transmembrane region" description="Helical" evidence="6">
    <location>
        <begin position="396"/>
        <end position="418"/>
    </location>
</feature>
<feature type="domain" description="ABC3 transporter permease C-terminal" evidence="7">
    <location>
        <begin position="239"/>
        <end position="355"/>
    </location>
</feature>
<evidence type="ECO:0000256" key="2">
    <source>
        <dbReference type="ARBA" id="ARBA00022475"/>
    </source>
</evidence>
<dbReference type="InterPro" id="IPR038766">
    <property type="entry name" value="Membrane_comp_ABC_pdt"/>
</dbReference>
<evidence type="ECO:0000256" key="3">
    <source>
        <dbReference type="ARBA" id="ARBA00022692"/>
    </source>
</evidence>
<evidence type="ECO:0000256" key="6">
    <source>
        <dbReference type="SAM" id="Phobius"/>
    </source>
</evidence>
<keyword evidence="4 6" id="KW-1133">Transmembrane helix</keyword>
<dbReference type="PANTHER" id="PTHR30287">
    <property type="entry name" value="MEMBRANE COMPONENT OF PREDICTED ABC SUPERFAMILY METABOLITE UPTAKE TRANSPORTER"/>
    <property type="match status" value="1"/>
</dbReference>
<evidence type="ECO:0000313" key="8">
    <source>
        <dbReference type="EMBL" id="SVB07088.1"/>
    </source>
</evidence>
<dbReference type="Pfam" id="PF02687">
    <property type="entry name" value="FtsX"/>
    <property type="match status" value="1"/>
</dbReference>
<gene>
    <name evidence="8" type="ORF">METZ01_LOCUS159942</name>
</gene>
<feature type="transmembrane region" description="Helical" evidence="6">
    <location>
        <begin position="446"/>
        <end position="463"/>
    </location>
</feature>
<evidence type="ECO:0000256" key="1">
    <source>
        <dbReference type="ARBA" id="ARBA00004651"/>
    </source>
</evidence>
<feature type="transmembrane region" description="Helical" evidence="6">
    <location>
        <begin position="235"/>
        <end position="253"/>
    </location>
</feature>
<evidence type="ECO:0000256" key="4">
    <source>
        <dbReference type="ARBA" id="ARBA00022989"/>
    </source>
</evidence>
<keyword evidence="5 6" id="KW-0472">Membrane</keyword>
<comment type="subcellular location">
    <subcellularLocation>
        <location evidence="1">Cell membrane</location>
        <topology evidence="1">Multi-pass membrane protein</topology>
    </subcellularLocation>
</comment>